<keyword evidence="3" id="KW-0413">Isomerase</keyword>
<reference evidence="3 4" key="1">
    <citation type="submission" date="2013-01" db="EMBL/GenBank/DDBJ databases">
        <authorList>
            <person name="Harkins D.M."/>
            <person name="Durkin A.S."/>
            <person name="Brinkac L.M."/>
            <person name="Haft D.H."/>
            <person name="Selengut J.D."/>
            <person name="Sanka R."/>
            <person name="DePew J."/>
            <person name="Purushe J."/>
            <person name="Galloway R.L."/>
            <person name="Vinetz J.M."/>
            <person name="Sutton G.G."/>
            <person name="Nierman W.C."/>
            <person name="Fouts D.E."/>
        </authorList>
    </citation>
    <scope>NUCLEOTIDE SEQUENCE [LARGE SCALE GENOMIC DNA]</scope>
    <source>
        <strain evidence="3 4">79601</strain>
    </source>
</reference>
<name>M6D1H7_9LEPT</name>
<feature type="domain" description="NAD-dependent epimerase/dehydratase" evidence="2">
    <location>
        <begin position="6"/>
        <end position="240"/>
    </location>
</feature>
<evidence type="ECO:0000256" key="1">
    <source>
        <dbReference type="ARBA" id="ARBA00007637"/>
    </source>
</evidence>
<gene>
    <name evidence="3" type="ORF">LEP1GSC194_0267</name>
</gene>
<accession>M6D1H7</accession>
<dbReference type="Pfam" id="PF01370">
    <property type="entry name" value="Epimerase"/>
    <property type="match status" value="1"/>
</dbReference>
<dbReference type="OrthoDB" id="9803892at2"/>
<dbReference type="RefSeq" id="WP_020772546.1">
    <property type="nucleotide sequence ID" value="NZ_ANIK01000017.1"/>
</dbReference>
<dbReference type="InterPro" id="IPR036291">
    <property type="entry name" value="NAD(P)-bd_dom_sf"/>
</dbReference>
<dbReference type="EMBL" id="ANIK01000017">
    <property type="protein sequence ID" value="EMJ96546.1"/>
    <property type="molecule type" value="Genomic_DNA"/>
</dbReference>
<evidence type="ECO:0000313" key="4">
    <source>
        <dbReference type="Proteomes" id="UP000011988"/>
    </source>
</evidence>
<comment type="similarity">
    <text evidence="1">Belongs to the NAD(P)-dependent epimerase/dehydratase family.</text>
</comment>
<dbReference type="CDD" id="cd08946">
    <property type="entry name" value="SDR_e"/>
    <property type="match status" value="1"/>
</dbReference>
<dbReference type="SUPFAM" id="SSF51735">
    <property type="entry name" value="NAD(P)-binding Rossmann-fold domains"/>
    <property type="match status" value="1"/>
</dbReference>
<sequence>MTRKKILITGSSGLLGGRIAKYLGELGESEIYLGTTKNFPLPSYIRYGKVIPMNWNSLSSLETICEEVDAIVHCAGMNSQEAINDPQAAVEFNGKGTGRLLNAAIKNHTSKFLYFSTAHVYGSPLEGRITENSPLTNQHPYALSNVAGENEVNERTASGEIFGINIRLSNAFGSPVGPNVNCWMLLVNDLCKQAIMTRRMILKTSGLQRRDFISIQDVCRVTHHLLSITEKNENNAYNVGGKTSLTVWEMANLVRERCEKFLGFLPELERVEPGEDEVSADFDYDTTKLLSTGFRYSDSFISEIDDLLAFCNLYFEGSKTSPL</sequence>
<comment type="caution">
    <text evidence="3">The sequence shown here is derived from an EMBL/GenBank/DDBJ whole genome shotgun (WGS) entry which is preliminary data.</text>
</comment>
<dbReference type="Gene3D" id="3.40.50.720">
    <property type="entry name" value="NAD(P)-binding Rossmann-like Domain"/>
    <property type="match status" value="1"/>
</dbReference>
<evidence type="ECO:0000259" key="2">
    <source>
        <dbReference type="Pfam" id="PF01370"/>
    </source>
</evidence>
<evidence type="ECO:0000313" key="3">
    <source>
        <dbReference type="EMBL" id="EMJ96546.1"/>
    </source>
</evidence>
<protein>
    <submittedName>
        <fullName evidence="3">3-beta hydroxysteroid dehydrogenase/isomerase family protein</fullName>
    </submittedName>
</protein>
<dbReference type="GO" id="GO:0016853">
    <property type="term" value="F:isomerase activity"/>
    <property type="evidence" value="ECO:0007669"/>
    <property type="project" value="UniProtKB-KW"/>
</dbReference>
<proteinExistence type="inferred from homology"/>
<dbReference type="PANTHER" id="PTHR43000">
    <property type="entry name" value="DTDP-D-GLUCOSE 4,6-DEHYDRATASE-RELATED"/>
    <property type="match status" value="1"/>
</dbReference>
<organism evidence="3 4">
    <name type="scientific">Leptospira alstonii serovar Sichuan str. 79601</name>
    <dbReference type="NCBI Taxonomy" id="1218565"/>
    <lineage>
        <taxon>Bacteria</taxon>
        <taxon>Pseudomonadati</taxon>
        <taxon>Spirochaetota</taxon>
        <taxon>Spirochaetia</taxon>
        <taxon>Leptospirales</taxon>
        <taxon>Leptospiraceae</taxon>
        <taxon>Leptospira</taxon>
    </lineage>
</organism>
<dbReference type="AlphaFoldDB" id="M6D1H7"/>
<dbReference type="Proteomes" id="UP000011988">
    <property type="component" value="Unassembled WGS sequence"/>
</dbReference>
<dbReference type="PATRIC" id="fig|1218565.3.peg.1075"/>
<dbReference type="InterPro" id="IPR001509">
    <property type="entry name" value="Epimerase_deHydtase"/>
</dbReference>